<comment type="caution">
    <text evidence="5">The sequence shown here is derived from an EMBL/GenBank/DDBJ whole genome shotgun (WGS) entry which is preliminary data.</text>
</comment>
<feature type="domain" description="HTH gntR-type" evidence="4">
    <location>
        <begin position="11"/>
        <end position="79"/>
    </location>
</feature>
<dbReference type="GO" id="GO:0003700">
    <property type="term" value="F:DNA-binding transcription factor activity"/>
    <property type="evidence" value="ECO:0007669"/>
    <property type="project" value="InterPro"/>
</dbReference>
<keyword evidence="1" id="KW-0805">Transcription regulation</keyword>
<sequence length="128" mass="14434">MHIIINHSSMIPIYEQIVEAIKEAILSNQLSPNEALPSVRALSKELKISALTVKKAYDFLEKEGYTTTVHGKGSYVLEVSQNEVKENCLKETEELLSRAIEKGKSSGITYQEMQDMLSLIMEDVYDSH</sequence>
<keyword evidence="2" id="KW-0238">DNA-binding</keyword>
<dbReference type="GO" id="GO:0003677">
    <property type="term" value="F:DNA binding"/>
    <property type="evidence" value="ECO:0007669"/>
    <property type="project" value="UniProtKB-KW"/>
</dbReference>
<dbReference type="AlphaFoldDB" id="A0AAW4MSP2"/>
<evidence type="ECO:0000313" key="8">
    <source>
        <dbReference type="Proteomes" id="UP001197492"/>
    </source>
</evidence>
<keyword evidence="8" id="KW-1185">Reference proteome</keyword>
<dbReference type="Pfam" id="PF00392">
    <property type="entry name" value="GntR"/>
    <property type="match status" value="1"/>
</dbReference>
<reference evidence="5 8" key="1">
    <citation type="submission" date="2021-06" db="EMBL/GenBank/DDBJ databases">
        <title>Collection of gut derived symbiotic bacterial strains cultured from healthy donors.</title>
        <authorList>
            <person name="Lin H."/>
            <person name="Littmann E."/>
            <person name="Pamer E.G."/>
        </authorList>
    </citation>
    <scope>NUCLEOTIDE SEQUENCE</scope>
    <source>
        <strain evidence="6 8">MSK.21.70</strain>
        <strain evidence="5">MSK.21.82</strain>
    </source>
</reference>
<dbReference type="GeneID" id="301324231"/>
<evidence type="ECO:0000259" key="4">
    <source>
        <dbReference type="PROSITE" id="PS50949"/>
    </source>
</evidence>
<evidence type="ECO:0000256" key="3">
    <source>
        <dbReference type="ARBA" id="ARBA00023163"/>
    </source>
</evidence>
<accession>A0AAW4MSP2</accession>
<dbReference type="EMBL" id="JAHOEF010000016">
    <property type="protein sequence ID" value="MBV3382369.1"/>
    <property type="molecule type" value="Genomic_DNA"/>
</dbReference>
<evidence type="ECO:0000313" key="6">
    <source>
        <dbReference type="EMBL" id="MBV3392459.1"/>
    </source>
</evidence>
<proteinExistence type="predicted"/>
<dbReference type="SMART" id="SM00345">
    <property type="entry name" value="HTH_GNTR"/>
    <property type="match status" value="1"/>
</dbReference>
<evidence type="ECO:0000313" key="7">
    <source>
        <dbReference type="Proteomes" id="UP001196408"/>
    </source>
</evidence>
<organism evidence="5 7">
    <name type="scientific">Catenibacterium mitsuokai</name>
    <dbReference type="NCBI Taxonomy" id="100886"/>
    <lineage>
        <taxon>Bacteria</taxon>
        <taxon>Bacillati</taxon>
        <taxon>Bacillota</taxon>
        <taxon>Erysipelotrichia</taxon>
        <taxon>Erysipelotrichales</taxon>
        <taxon>Coprobacillaceae</taxon>
        <taxon>Catenibacterium</taxon>
    </lineage>
</organism>
<evidence type="ECO:0000256" key="1">
    <source>
        <dbReference type="ARBA" id="ARBA00023015"/>
    </source>
</evidence>
<dbReference type="InterPro" id="IPR000524">
    <property type="entry name" value="Tscrpt_reg_HTH_GntR"/>
</dbReference>
<dbReference type="EMBL" id="JAHOEL010000018">
    <property type="protein sequence ID" value="MBV3392459.1"/>
    <property type="molecule type" value="Genomic_DNA"/>
</dbReference>
<dbReference type="PANTHER" id="PTHR38445">
    <property type="entry name" value="HTH-TYPE TRANSCRIPTIONAL REPRESSOR YTRA"/>
    <property type="match status" value="1"/>
</dbReference>
<dbReference type="PROSITE" id="PS50949">
    <property type="entry name" value="HTH_GNTR"/>
    <property type="match status" value="1"/>
</dbReference>
<dbReference type="CDD" id="cd07377">
    <property type="entry name" value="WHTH_GntR"/>
    <property type="match status" value="1"/>
</dbReference>
<dbReference type="RefSeq" id="WP_217747329.1">
    <property type="nucleotide sequence ID" value="NZ_JAHOEB010000018.1"/>
</dbReference>
<evidence type="ECO:0000313" key="5">
    <source>
        <dbReference type="EMBL" id="MBV3382369.1"/>
    </source>
</evidence>
<evidence type="ECO:0000256" key="2">
    <source>
        <dbReference type="ARBA" id="ARBA00023125"/>
    </source>
</evidence>
<name>A0AAW4MSP2_9FIRM</name>
<protein>
    <submittedName>
        <fullName evidence="5">GntR family transcriptional regulator</fullName>
    </submittedName>
</protein>
<keyword evidence="3" id="KW-0804">Transcription</keyword>
<dbReference type="Proteomes" id="UP001197492">
    <property type="component" value="Unassembled WGS sequence"/>
</dbReference>
<gene>
    <name evidence="5" type="ORF">KSV97_03795</name>
    <name evidence="6" type="ORF">KSW06_04140</name>
</gene>
<dbReference type="PANTHER" id="PTHR38445:SF7">
    <property type="entry name" value="GNTR-FAMILY TRANSCRIPTIONAL REGULATOR"/>
    <property type="match status" value="1"/>
</dbReference>
<dbReference type="Proteomes" id="UP001196408">
    <property type="component" value="Unassembled WGS sequence"/>
</dbReference>